<keyword evidence="1" id="KW-0472">Membrane</keyword>
<comment type="caution">
    <text evidence="2">The sequence shown here is derived from an EMBL/GenBank/DDBJ whole genome shotgun (WGS) entry which is preliminary data.</text>
</comment>
<keyword evidence="1" id="KW-0812">Transmembrane</keyword>
<reference evidence="2" key="1">
    <citation type="journal article" date="2023" name="GigaByte">
        <title>Genome assembly of the bearded iris, Iris pallida Lam.</title>
        <authorList>
            <person name="Bruccoleri R.E."/>
            <person name="Oakeley E.J."/>
            <person name="Faust A.M.E."/>
            <person name="Altorfer M."/>
            <person name="Dessus-Babus S."/>
            <person name="Burckhardt D."/>
            <person name="Oertli M."/>
            <person name="Naumann U."/>
            <person name="Petersen F."/>
            <person name="Wong J."/>
        </authorList>
    </citation>
    <scope>NUCLEOTIDE SEQUENCE</scope>
    <source>
        <strain evidence="2">GSM-AAB239-AS_SAM_17_03QT</strain>
    </source>
</reference>
<evidence type="ECO:0000256" key="1">
    <source>
        <dbReference type="SAM" id="Phobius"/>
    </source>
</evidence>
<evidence type="ECO:0000313" key="2">
    <source>
        <dbReference type="EMBL" id="KAJ6843760.1"/>
    </source>
</evidence>
<dbReference type="Proteomes" id="UP001140949">
    <property type="component" value="Unassembled WGS sequence"/>
</dbReference>
<name>A0AAX6HRX3_IRIPA</name>
<gene>
    <name evidence="2" type="ORF">M6B38_117465</name>
</gene>
<dbReference type="AlphaFoldDB" id="A0AAX6HRX3"/>
<dbReference type="EMBL" id="JANAVB010006998">
    <property type="protein sequence ID" value="KAJ6843760.1"/>
    <property type="molecule type" value="Genomic_DNA"/>
</dbReference>
<organism evidence="2 3">
    <name type="scientific">Iris pallida</name>
    <name type="common">Sweet iris</name>
    <dbReference type="NCBI Taxonomy" id="29817"/>
    <lineage>
        <taxon>Eukaryota</taxon>
        <taxon>Viridiplantae</taxon>
        <taxon>Streptophyta</taxon>
        <taxon>Embryophyta</taxon>
        <taxon>Tracheophyta</taxon>
        <taxon>Spermatophyta</taxon>
        <taxon>Magnoliopsida</taxon>
        <taxon>Liliopsida</taxon>
        <taxon>Asparagales</taxon>
        <taxon>Iridaceae</taxon>
        <taxon>Iridoideae</taxon>
        <taxon>Irideae</taxon>
        <taxon>Iris</taxon>
    </lineage>
</organism>
<reference evidence="2" key="2">
    <citation type="submission" date="2023-04" db="EMBL/GenBank/DDBJ databases">
        <authorList>
            <person name="Bruccoleri R.E."/>
            <person name="Oakeley E.J."/>
            <person name="Faust A.-M."/>
            <person name="Dessus-Babus S."/>
            <person name="Altorfer M."/>
            <person name="Burckhardt D."/>
            <person name="Oertli M."/>
            <person name="Naumann U."/>
            <person name="Petersen F."/>
            <person name="Wong J."/>
        </authorList>
    </citation>
    <scope>NUCLEOTIDE SEQUENCE</scope>
    <source>
        <strain evidence="2">GSM-AAB239-AS_SAM_17_03QT</strain>
        <tissue evidence="2">Leaf</tissue>
    </source>
</reference>
<sequence length="66" mass="7906">MDPAKCKRYRPRPNVETISQMRIGPLSETYYLSLFYYLFIFCFLFNLYFSLGLTAVYLISIYVNKL</sequence>
<evidence type="ECO:0000313" key="3">
    <source>
        <dbReference type="Proteomes" id="UP001140949"/>
    </source>
</evidence>
<keyword evidence="3" id="KW-1185">Reference proteome</keyword>
<feature type="transmembrane region" description="Helical" evidence="1">
    <location>
        <begin position="34"/>
        <end position="63"/>
    </location>
</feature>
<keyword evidence="1" id="KW-1133">Transmembrane helix</keyword>
<proteinExistence type="predicted"/>
<protein>
    <submittedName>
        <fullName evidence="2">Uncharacterized protein</fullName>
    </submittedName>
</protein>
<accession>A0AAX6HRX3</accession>